<organism evidence="1 2">
    <name type="scientific">Rhodocyclus tenuis</name>
    <name type="common">Rhodospirillum tenue</name>
    <dbReference type="NCBI Taxonomy" id="1066"/>
    <lineage>
        <taxon>Bacteria</taxon>
        <taxon>Pseudomonadati</taxon>
        <taxon>Pseudomonadota</taxon>
        <taxon>Betaproteobacteria</taxon>
        <taxon>Rhodocyclales</taxon>
        <taxon>Rhodocyclaceae</taxon>
        <taxon>Rhodocyclus</taxon>
    </lineage>
</organism>
<comment type="caution">
    <text evidence="1">The sequence shown here is derived from an EMBL/GenBank/DDBJ whole genome shotgun (WGS) entry which is preliminary data.</text>
</comment>
<dbReference type="EMBL" id="JACIGE010000022">
    <property type="protein sequence ID" value="MBB4249171.1"/>
    <property type="molecule type" value="Genomic_DNA"/>
</dbReference>
<dbReference type="AlphaFoldDB" id="A0A840GCI0"/>
<proteinExistence type="predicted"/>
<reference evidence="1 2" key="1">
    <citation type="submission" date="2020-08" db="EMBL/GenBank/DDBJ databases">
        <title>Genome sequencing of Purple Non-Sulfur Bacteria from various extreme environments.</title>
        <authorList>
            <person name="Mayer M."/>
        </authorList>
    </citation>
    <scope>NUCLEOTIDE SEQUENCE [LARGE SCALE GENOMIC DNA]</scope>
    <source>
        <strain evidence="1 2">2761</strain>
    </source>
</reference>
<gene>
    <name evidence="1" type="ORF">GGD90_003576</name>
</gene>
<evidence type="ECO:0000313" key="1">
    <source>
        <dbReference type="EMBL" id="MBB4249171.1"/>
    </source>
</evidence>
<protein>
    <submittedName>
        <fullName evidence="1">Uncharacterized protein</fullName>
    </submittedName>
</protein>
<accession>A0A840GCI0</accession>
<name>A0A840GCI0_RHOTE</name>
<sequence length="53" mass="5657">MERNVAQPIKTPRSVVIRESLNGGIDVVAHVNVDTLRLALPSAAAEPLTVFSC</sequence>
<evidence type="ECO:0000313" key="2">
    <source>
        <dbReference type="Proteomes" id="UP000587070"/>
    </source>
</evidence>
<dbReference type="Proteomes" id="UP000587070">
    <property type="component" value="Unassembled WGS sequence"/>
</dbReference>
<keyword evidence="2" id="KW-1185">Reference proteome</keyword>